<dbReference type="STRING" id="515622.bpr_I1638"/>
<evidence type="ECO:0000256" key="4">
    <source>
        <dbReference type="ARBA" id="ARBA00022490"/>
    </source>
</evidence>
<dbReference type="Proteomes" id="UP000001299">
    <property type="component" value="Chromosome 1"/>
</dbReference>
<sequence length="206" mass="24563">MTITDIVELDKKRCKIFIDGEFAFVLYKGELREYDIKSGNEISESVYESIKSEVLSKRAKLRAMNLLQKKDYTEKQLRDKLQEGLYSQELIDEAINYVKSYRYLDDERFARDYITYHMEMRSRNRILQDLTGKGISKDVTISIMDELYSESEEISGDIETEQINKLLIKKHFDKDMDYKDKQKIMGFLVRRGYTMDSIRRAMEEFE</sequence>
<feature type="domain" description="RecX second three-helical" evidence="6">
    <location>
        <begin position="105"/>
        <end position="139"/>
    </location>
</feature>
<name>E0RWK1_BUTPB</name>
<dbReference type="InterPro" id="IPR036388">
    <property type="entry name" value="WH-like_DNA-bd_sf"/>
</dbReference>
<evidence type="ECO:0000256" key="5">
    <source>
        <dbReference type="HAMAP-Rule" id="MF_01114"/>
    </source>
</evidence>
<comment type="similarity">
    <text evidence="2 5">Belongs to the RecX family.</text>
</comment>
<dbReference type="Gene3D" id="1.10.10.10">
    <property type="entry name" value="Winged helix-like DNA-binding domain superfamily/Winged helix DNA-binding domain"/>
    <property type="match status" value="3"/>
</dbReference>
<dbReference type="InterPro" id="IPR053926">
    <property type="entry name" value="RecX_HTH_1st"/>
</dbReference>
<evidence type="ECO:0000256" key="1">
    <source>
        <dbReference type="ARBA" id="ARBA00004496"/>
    </source>
</evidence>
<keyword evidence="10" id="KW-1185">Reference proteome</keyword>
<accession>E0RWK1</accession>
<dbReference type="Pfam" id="PF02631">
    <property type="entry name" value="RecX_HTH2"/>
    <property type="match status" value="1"/>
</dbReference>
<feature type="domain" description="RecX first three-helical" evidence="8">
    <location>
        <begin position="59"/>
        <end position="96"/>
    </location>
</feature>
<feature type="domain" description="RecX third three-helical" evidence="7">
    <location>
        <begin position="158"/>
        <end position="202"/>
    </location>
</feature>
<evidence type="ECO:0000313" key="10">
    <source>
        <dbReference type="Proteomes" id="UP000001299"/>
    </source>
</evidence>
<dbReference type="GO" id="GO:0005737">
    <property type="term" value="C:cytoplasm"/>
    <property type="evidence" value="ECO:0007669"/>
    <property type="project" value="UniProtKB-SubCell"/>
</dbReference>
<dbReference type="AlphaFoldDB" id="E0RWK1"/>
<evidence type="ECO:0000259" key="7">
    <source>
        <dbReference type="Pfam" id="PF21981"/>
    </source>
</evidence>
<reference evidence="9 10" key="1">
    <citation type="journal article" date="2010" name="PLoS ONE">
        <title>The glycobiome of the rumen bacterium Butyrivibrio proteoclasticus B316(T) highlights adaptation to a polysaccharide-rich environment.</title>
        <authorList>
            <person name="Kelly W.J."/>
            <person name="Leahy S.C."/>
            <person name="Altermann E."/>
            <person name="Yeoman C.J."/>
            <person name="Dunne J.C."/>
            <person name="Kong Z."/>
            <person name="Pacheco D.M."/>
            <person name="Li D."/>
            <person name="Noel S.J."/>
            <person name="Moon C.D."/>
            <person name="Cookson A.L."/>
            <person name="Attwood G.T."/>
        </authorList>
    </citation>
    <scope>NUCLEOTIDE SEQUENCE [LARGE SCALE GENOMIC DNA]</scope>
    <source>
        <strain evidence="10">ATCC 51982 / DSM 14932 / B316</strain>
    </source>
</reference>
<dbReference type="InterPro" id="IPR053925">
    <property type="entry name" value="RecX_HTH_3rd"/>
</dbReference>
<dbReference type="GO" id="GO:0006282">
    <property type="term" value="P:regulation of DNA repair"/>
    <property type="evidence" value="ECO:0007669"/>
    <property type="project" value="UniProtKB-UniRule"/>
</dbReference>
<dbReference type="HOGENOM" id="CLU_066607_4_2_9"/>
<gene>
    <name evidence="5 9" type="primary">recX</name>
    <name evidence="9" type="ordered locus">bpr_I1638</name>
</gene>
<comment type="function">
    <text evidence="5">Modulates RecA activity.</text>
</comment>
<comment type="subcellular location">
    <subcellularLocation>
        <location evidence="1 5">Cytoplasm</location>
    </subcellularLocation>
</comment>
<keyword evidence="4 5" id="KW-0963">Cytoplasm</keyword>
<protein>
    <recommendedName>
        <fullName evidence="3 5">Regulatory protein RecX</fullName>
    </recommendedName>
</protein>
<dbReference type="KEGG" id="bpb:bpr_I1638"/>
<dbReference type="PANTHER" id="PTHR33602">
    <property type="entry name" value="REGULATORY PROTEIN RECX FAMILY PROTEIN"/>
    <property type="match status" value="1"/>
</dbReference>
<evidence type="ECO:0000256" key="3">
    <source>
        <dbReference type="ARBA" id="ARBA00018111"/>
    </source>
</evidence>
<evidence type="ECO:0000259" key="6">
    <source>
        <dbReference type="Pfam" id="PF02631"/>
    </source>
</evidence>
<proteinExistence type="inferred from homology"/>
<dbReference type="InterPro" id="IPR003783">
    <property type="entry name" value="Regulatory_RecX"/>
</dbReference>
<dbReference type="RefSeq" id="WP_013281029.1">
    <property type="nucleotide sequence ID" value="NC_014387.1"/>
</dbReference>
<dbReference type="InterPro" id="IPR053924">
    <property type="entry name" value="RecX_HTH_2nd"/>
</dbReference>
<dbReference type="eggNOG" id="COG2137">
    <property type="taxonomic scope" value="Bacteria"/>
</dbReference>
<organism evidence="9 10">
    <name type="scientific">Butyrivibrio proteoclasticus (strain ATCC 51982 / DSM 14932 / B316)</name>
    <name type="common">Clostridium proteoclasticum</name>
    <dbReference type="NCBI Taxonomy" id="515622"/>
    <lineage>
        <taxon>Bacteria</taxon>
        <taxon>Bacillati</taxon>
        <taxon>Bacillota</taxon>
        <taxon>Clostridia</taxon>
        <taxon>Lachnospirales</taxon>
        <taxon>Lachnospiraceae</taxon>
        <taxon>Butyrivibrio</taxon>
    </lineage>
</organism>
<dbReference type="HAMAP" id="MF_01114">
    <property type="entry name" value="RecX"/>
    <property type="match status" value="1"/>
</dbReference>
<dbReference type="Pfam" id="PF21981">
    <property type="entry name" value="RecX_HTH3"/>
    <property type="match status" value="1"/>
</dbReference>
<dbReference type="EMBL" id="CP001810">
    <property type="protein sequence ID" value="ADL34375.1"/>
    <property type="molecule type" value="Genomic_DNA"/>
</dbReference>
<evidence type="ECO:0000259" key="8">
    <source>
        <dbReference type="Pfam" id="PF21982"/>
    </source>
</evidence>
<dbReference type="Pfam" id="PF21982">
    <property type="entry name" value="RecX_HTH1"/>
    <property type="match status" value="1"/>
</dbReference>
<evidence type="ECO:0000313" key="9">
    <source>
        <dbReference type="EMBL" id="ADL34375.1"/>
    </source>
</evidence>
<evidence type="ECO:0000256" key="2">
    <source>
        <dbReference type="ARBA" id="ARBA00009695"/>
    </source>
</evidence>
<dbReference type="PANTHER" id="PTHR33602:SF1">
    <property type="entry name" value="REGULATORY PROTEIN RECX FAMILY PROTEIN"/>
    <property type="match status" value="1"/>
</dbReference>